<gene>
    <name evidence="9" type="ORF">ETSY2_37960</name>
</gene>
<sequence length="498" mass="54968">MKIRMLSTRLLRRGLQVAVVAFVIYAALGASWRNYKVAHNHRRLVSLMQGEVWGTLYGVNEDALAVLGEPYEASLKFLGMPWAARVFGINTADPILVISHALRNRSLPMTLLVSLIAPVLLALFMGKVFCSHLCPARLLFDIAQGLRSGLQRLGIELPAWRSEIRLGGYVLLGGLLASMASSTAVWLFILPYVSFSGGLFLLITSGTGMALLTVALGWFAVDLGLAPGYFCHNLCPTGFLLEQLGRFSVVKLRKKNAEVCPPSCNLCQRACPYDLRPSEGLHLPACNNCGACVTACPSNRLGRQVALPVLSLVLLALPITAVAHHNKGMPHYGYYENYAQTPTEEFAAVDGKWEIGATIFNFQGLDRRAADTPNDVKIYLYLYDTEADVSYQGPLNIEIRQRSELIARFERHQVDEEAVYSTRETLPRSGDYELVAEVAGDRVTLPFHVDLAADAINWWVVGGIPTVGVWVIALLLYGRSRPRRRRKPTKRVAAKMKG</sequence>
<evidence type="ECO:0000256" key="6">
    <source>
        <dbReference type="ARBA" id="ARBA00023014"/>
    </source>
</evidence>
<dbReference type="PROSITE" id="PS00198">
    <property type="entry name" value="4FE4S_FER_1"/>
    <property type="match status" value="1"/>
</dbReference>
<feature type="transmembrane region" description="Helical" evidence="7">
    <location>
        <begin position="199"/>
        <end position="221"/>
    </location>
</feature>
<feature type="transmembrane region" description="Helical" evidence="7">
    <location>
        <begin position="109"/>
        <end position="130"/>
    </location>
</feature>
<protein>
    <recommendedName>
        <fullName evidence="8">4Fe-4S ferredoxin-type domain-containing protein</fullName>
    </recommendedName>
</protein>
<keyword evidence="1" id="KW-0813">Transport</keyword>
<dbReference type="HOGENOM" id="CLU_547127_0_0_7"/>
<dbReference type="AlphaFoldDB" id="W4LTF4"/>
<evidence type="ECO:0000256" key="5">
    <source>
        <dbReference type="ARBA" id="ARBA00023004"/>
    </source>
</evidence>
<feature type="transmembrane region" description="Helical" evidence="7">
    <location>
        <begin position="305"/>
        <end position="324"/>
    </location>
</feature>
<keyword evidence="7" id="KW-0812">Transmembrane</keyword>
<reference evidence="9 10" key="1">
    <citation type="journal article" date="2014" name="Nature">
        <title>An environmental bacterial taxon with a large and distinct metabolic repertoire.</title>
        <authorList>
            <person name="Wilson M.C."/>
            <person name="Mori T."/>
            <person name="Ruckert C."/>
            <person name="Uria A.R."/>
            <person name="Helf M.J."/>
            <person name="Takada K."/>
            <person name="Gernert C."/>
            <person name="Steffens U.A."/>
            <person name="Heycke N."/>
            <person name="Schmitt S."/>
            <person name="Rinke C."/>
            <person name="Helfrich E.J."/>
            <person name="Brachmann A.O."/>
            <person name="Gurgui C."/>
            <person name="Wakimoto T."/>
            <person name="Kracht M."/>
            <person name="Crusemann M."/>
            <person name="Hentschel U."/>
            <person name="Abe I."/>
            <person name="Matsunaga S."/>
            <person name="Kalinowski J."/>
            <person name="Takeyama H."/>
            <person name="Piel J."/>
        </authorList>
    </citation>
    <scope>NUCLEOTIDE SEQUENCE [LARGE SCALE GENOMIC DNA]</scope>
    <source>
        <strain evidence="10">TSY2</strain>
    </source>
</reference>
<evidence type="ECO:0000256" key="2">
    <source>
        <dbReference type="ARBA" id="ARBA00022485"/>
    </source>
</evidence>
<keyword evidence="3" id="KW-0479">Metal-binding</keyword>
<dbReference type="EMBL" id="AZHX01001667">
    <property type="protein sequence ID" value="ETX00996.1"/>
    <property type="molecule type" value="Genomic_DNA"/>
</dbReference>
<dbReference type="GO" id="GO:0051539">
    <property type="term" value="F:4 iron, 4 sulfur cluster binding"/>
    <property type="evidence" value="ECO:0007669"/>
    <property type="project" value="UniProtKB-KW"/>
</dbReference>
<dbReference type="GO" id="GO:0046872">
    <property type="term" value="F:metal ion binding"/>
    <property type="evidence" value="ECO:0007669"/>
    <property type="project" value="UniProtKB-KW"/>
</dbReference>
<evidence type="ECO:0000256" key="7">
    <source>
        <dbReference type="SAM" id="Phobius"/>
    </source>
</evidence>
<keyword evidence="7" id="KW-1133">Transmembrane helix</keyword>
<dbReference type="GO" id="GO:0005886">
    <property type="term" value="C:plasma membrane"/>
    <property type="evidence" value="ECO:0007669"/>
    <property type="project" value="TreeGrafter"/>
</dbReference>
<dbReference type="PANTHER" id="PTHR30176">
    <property type="entry name" value="FERREDOXIN-TYPE PROTEIN NAPH"/>
    <property type="match status" value="1"/>
</dbReference>
<dbReference type="InterPro" id="IPR051684">
    <property type="entry name" value="Electron_Trans/Redox"/>
</dbReference>
<accession>W4LTF4</accession>
<comment type="caution">
    <text evidence="9">The sequence shown here is derived from an EMBL/GenBank/DDBJ whole genome shotgun (WGS) entry which is preliminary data.</text>
</comment>
<keyword evidence="6" id="KW-0411">Iron-sulfur</keyword>
<keyword evidence="7" id="KW-0472">Membrane</keyword>
<feature type="transmembrane region" description="Helical" evidence="7">
    <location>
        <begin position="456"/>
        <end position="477"/>
    </location>
</feature>
<feature type="domain" description="4Fe-4S ferredoxin-type" evidence="8">
    <location>
        <begin position="277"/>
        <end position="306"/>
    </location>
</feature>
<organism evidence="9 10">
    <name type="scientific">Candidatus Entotheonella gemina</name>
    <dbReference type="NCBI Taxonomy" id="1429439"/>
    <lineage>
        <taxon>Bacteria</taxon>
        <taxon>Pseudomonadati</taxon>
        <taxon>Nitrospinota/Tectimicrobiota group</taxon>
        <taxon>Candidatus Tectimicrobiota</taxon>
        <taxon>Candidatus Entotheonellia</taxon>
        <taxon>Candidatus Entotheonellales</taxon>
        <taxon>Candidatus Entotheonellaceae</taxon>
        <taxon>Candidatus Entotheonella</taxon>
    </lineage>
</organism>
<evidence type="ECO:0000256" key="4">
    <source>
        <dbReference type="ARBA" id="ARBA00022982"/>
    </source>
</evidence>
<feature type="transmembrane region" description="Helical" evidence="7">
    <location>
        <begin position="169"/>
        <end position="193"/>
    </location>
</feature>
<evidence type="ECO:0000259" key="8">
    <source>
        <dbReference type="PROSITE" id="PS51379"/>
    </source>
</evidence>
<proteinExistence type="predicted"/>
<keyword evidence="2" id="KW-0004">4Fe-4S</keyword>
<evidence type="ECO:0000256" key="1">
    <source>
        <dbReference type="ARBA" id="ARBA00022448"/>
    </source>
</evidence>
<evidence type="ECO:0000313" key="10">
    <source>
        <dbReference type="Proteomes" id="UP000019140"/>
    </source>
</evidence>
<dbReference type="PANTHER" id="PTHR30176:SF3">
    <property type="entry name" value="FERREDOXIN-TYPE PROTEIN NAPH"/>
    <property type="match status" value="1"/>
</dbReference>
<evidence type="ECO:0000256" key="3">
    <source>
        <dbReference type="ARBA" id="ARBA00022723"/>
    </source>
</evidence>
<keyword evidence="5" id="KW-0408">Iron</keyword>
<dbReference type="SUPFAM" id="SSF54862">
    <property type="entry name" value="4Fe-4S ferredoxins"/>
    <property type="match status" value="1"/>
</dbReference>
<dbReference type="Proteomes" id="UP000019140">
    <property type="component" value="Unassembled WGS sequence"/>
</dbReference>
<evidence type="ECO:0000313" key="9">
    <source>
        <dbReference type="EMBL" id="ETX00996.1"/>
    </source>
</evidence>
<dbReference type="InterPro" id="IPR017896">
    <property type="entry name" value="4Fe4S_Fe-S-bd"/>
</dbReference>
<name>W4LTF4_9BACT</name>
<keyword evidence="10" id="KW-1185">Reference proteome</keyword>
<dbReference type="InterPro" id="IPR017900">
    <property type="entry name" value="4Fe4S_Fe_S_CS"/>
</dbReference>
<dbReference type="Pfam" id="PF12801">
    <property type="entry name" value="Fer4_5"/>
    <property type="match status" value="2"/>
</dbReference>
<dbReference type="PROSITE" id="PS51379">
    <property type="entry name" value="4FE4S_FER_2"/>
    <property type="match status" value="1"/>
</dbReference>
<keyword evidence="4" id="KW-0249">Electron transport</keyword>